<dbReference type="Gene3D" id="3.40.30.10">
    <property type="entry name" value="Glutaredoxin"/>
    <property type="match status" value="1"/>
</dbReference>
<comment type="caution">
    <text evidence="1">The sequence shown here is derived from an EMBL/GenBank/DDBJ whole genome shotgun (WGS) entry which is preliminary data.</text>
</comment>
<reference evidence="1 2" key="1">
    <citation type="submission" date="2019-12" db="EMBL/GenBank/DDBJ databases">
        <title>Deinococcus sp. HMF7620 Genome sequencing and assembly.</title>
        <authorList>
            <person name="Kang H."/>
            <person name="Kim H."/>
            <person name="Joh K."/>
        </authorList>
    </citation>
    <scope>NUCLEOTIDE SEQUENCE [LARGE SCALE GENOMIC DNA]</scope>
    <source>
        <strain evidence="1 2">HMF7620</strain>
    </source>
</reference>
<dbReference type="EMBL" id="WQLB01000003">
    <property type="protein sequence ID" value="MVN85740.1"/>
    <property type="molecule type" value="Genomic_DNA"/>
</dbReference>
<dbReference type="Proteomes" id="UP000483286">
    <property type="component" value="Unassembled WGS sequence"/>
</dbReference>
<dbReference type="InterPro" id="IPR036249">
    <property type="entry name" value="Thioredoxin-like_sf"/>
</dbReference>
<keyword evidence="2" id="KW-1185">Reference proteome</keyword>
<gene>
    <name evidence="1" type="ORF">GO986_03065</name>
</gene>
<evidence type="ECO:0008006" key="3">
    <source>
        <dbReference type="Google" id="ProtNLM"/>
    </source>
</evidence>
<evidence type="ECO:0000313" key="1">
    <source>
        <dbReference type="EMBL" id="MVN85740.1"/>
    </source>
</evidence>
<organism evidence="1 2">
    <name type="scientific">Deinococcus arboris</name>
    <dbReference type="NCBI Taxonomy" id="2682977"/>
    <lineage>
        <taxon>Bacteria</taxon>
        <taxon>Thermotogati</taxon>
        <taxon>Deinococcota</taxon>
        <taxon>Deinococci</taxon>
        <taxon>Deinococcales</taxon>
        <taxon>Deinococcaceae</taxon>
        <taxon>Deinococcus</taxon>
    </lineage>
</organism>
<protein>
    <recommendedName>
        <fullName evidence="3">Thioredoxin</fullName>
    </recommendedName>
</protein>
<name>A0A7C9LRZ2_9DEIO</name>
<dbReference type="RefSeq" id="WP_157457758.1">
    <property type="nucleotide sequence ID" value="NZ_WQLB01000003.1"/>
</dbReference>
<evidence type="ECO:0000313" key="2">
    <source>
        <dbReference type="Proteomes" id="UP000483286"/>
    </source>
</evidence>
<dbReference type="AlphaFoldDB" id="A0A7C9LRZ2"/>
<sequence length="154" mass="16453">MTTTPPRTIRLKLPQPIGRLLARLLTARTVRPGAVILPPAALKVQGPTLLYFKTEACVACEGLDLWVGQLAASAGLKLRVIDARRGEVPLHAYGDDLLLDEGGEVRRAYGIRVFPTLVLTNPSGDIERVVMAVPEDPEAARRAVTAGLGLDSPA</sequence>
<proteinExistence type="predicted"/>
<dbReference type="SUPFAM" id="SSF52833">
    <property type="entry name" value="Thioredoxin-like"/>
    <property type="match status" value="1"/>
</dbReference>
<accession>A0A7C9LRZ2</accession>